<keyword evidence="7" id="KW-0808">Transferase</keyword>
<dbReference type="Gene3D" id="2.60.120.200">
    <property type="match status" value="1"/>
</dbReference>
<dbReference type="SUPFAM" id="SSF53098">
    <property type="entry name" value="Ribonuclease H-like"/>
    <property type="match status" value="2"/>
</dbReference>
<dbReference type="GO" id="GO:1901137">
    <property type="term" value="P:carbohydrate derivative biosynthetic process"/>
    <property type="evidence" value="ECO:0007669"/>
    <property type="project" value="UniProtKB-ARBA"/>
</dbReference>
<comment type="subcellular location">
    <subcellularLocation>
        <location evidence="3">Golgi apparatus membrane</location>
        <topology evidence="3">Single-pass type II membrane protein</topology>
    </subcellularLocation>
    <subcellularLocation>
        <location evidence="2">Nucleus</location>
    </subcellularLocation>
</comment>
<keyword evidence="9" id="KW-0479">Metal-binding</keyword>
<dbReference type="GO" id="GO:0008270">
    <property type="term" value="F:zinc ion binding"/>
    <property type="evidence" value="ECO:0007669"/>
    <property type="project" value="UniProtKB-KW"/>
</dbReference>
<evidence type="ECO:0000256" key="17">
    <source>
        <dbReference type="ARBA" id="ARBA00023211"/>
    </source>
</evidence>
<evidence type="ECO:0000259" key="20">
    <source>
        <dbReference type="PROSITE" id="PS51304"/>
    </source>
</evidence>
<dbReference type="InterPro" id="IPR052035">
    <property type="entry name" value="ZnF_BED_domain_contain"/>
</dbReference>
<sequence length="1557" mass="177378">MVQVRRMSKHKSKQQYCNHIKRRGYVQEIESCASNGIIDESDFDRDEAFKALVKFLCCTGVPPNIIGLDSFMKYVKLVNPFFDLESATVAQNCLEFYNEGKARIKEILTSFDGQISLSMDILEDCKYNQYDSSGDFLDEPTISNYLCLKAHFIDDDWKYKSYDLGISPTLDATPDCFPDNIVQKLLSDWGIENKVSNLMSRTSMLNLNDHVLIVKKQLQDKGRLQLDGQLFHVSCCADFLCSLVMVAFAKIEHVIQKILPLVSCGKSSPLWDNTLRILLKAAQSEAEGKYPNSEKDFPSAEEWKKVRDVCKLVQIIYNVAEVVFETKHEGASTYFHNLQELQAKLIEEAKISDPFVRIIAQRMLKKFEKYWENMFLVLAIVTVMDPRYKTKYIEFSSIKYYASSKDAQVATVLESIQKVYNSYVTHSAEEPEHLLGDSNSESEDEDGLSQDVKDRRRSPDFGPSKNPSPQRVVKGKPKGTSCSQLSGNESVEPNIPSKIIESPTFKDFVGTLNPRFQPGTLKVLKADCFRFYKEQSIKIREVLNNLDGLISLSVQRLKCRAGNVYMCLNAHFIGDSWKRRKWVLSVWNVTRHSLSDSILKSLAYWKIEDKISSITLKDGAHFDETVEKIKDCVQRKKMSMLNGHFLSTCCSTGLINSILQGVFDLIQDTMDKVNALDTSTKLGKKLPQWHLYYLMLKEAQELHGKCEFSSQNDVPHEYRLSTDEWRRVEAICKLVDMLLNFGKLFKDKYCNASIILCNVQGLNTSLRKEAVNAGDVLVCEIIARMVEKLDRYWAHTFLLLAVAAFPNSKLSNVLEAVQILFDDYVARTPQNDYFDSESSDEDYDFEECEKDICRGQKEDHPNKKKVVKTEKSEVEGKCDTPVFKVPKPILKDKEKEDHPNKKMKVETPMCKVEGNAKESEEISKTRVEEKMEEEIAKAVDFLMFLLLQKNCLNSKVLCQPKVGMKKWTGGVLIIGLALVLFVSYSFIGKSESPKHQSAYDFFNPDPTKEDSSDTNDNVSDNLSQAKEKRLQTVWKKTHFTNFEGLTDLYSMTKNITKEDSNALLVWGQMRFLFPRSDALPETAQGIKEAATMFKDLLSMIEMDKALSIRDAIMKDSCPYFVSAFSSTLLRNESFLEIPCGLVEGSSITVIGIPNSWQDSFEIELIGSKVEEEPKPPIVLQYKILLPGENLTKEPVTVQNTWTEESEWGKEEKCPDHGALGLLKVDGLVKCNTQVVQRTGEKSLNKSNQKITNVSEGNNNAHSSTTFHFVEGNPFTATLWAGDEGFHMTVNGRHETSFTYRQKLEPWLVNKVNVKGGVDIVSIIAKGLPVSEDLDLVADAQHLKAPSLLNKRLILLIGVFSAGNNFERRMALRRTWMQYGAVRSGEVAVRFFIGLTKILPAKYIMKTDDDAFVRIDEVISSLKGKTANGLLYGRISFESAPHRDKDNKWYISDEEWPHALFPPWAHGPGYIISRDIAKFIVQGHKERELMLLKLEDVAVGIWIEQFENKGHKIEYVNDERFFNAGCEQNYILAHYQNPRMMLCLWEMLQKEHKAECCE</sequence>
<dbReference type="Proteomes" id="UP001634393">
    <property type="component" value="Unassembled WGS sequence"/>
</dbReference>
<comment type="pathway">
    <text evidence="4">Protein modification; protein glycosylation.</text>
</comment>
<evidence type="ECO:0000256" key="10">
    <source>
        <dbReference type="ARBA" id="ARBA00022771"/>
    </source>
</evidence>
<dbReference type="SMART" id="SM00908">
    <property type="entry name" value="Gal-bind_lectin"/>
    <property type="match status" value="1"/>
</dbReference>
<dbReference type="GO" id="GO:0003677">
    <property type="term" value="F:DNA binding"/>
    <property type="evidence" value="ECO:0007669"/>
    <property type="project" value="UniProtKB-KW"/>
</dbReference>
<keyword evidence="15" id="KW-0238">DNA-binding</keyword>
<dbReference type="Pfam" id="PF00337">
    <property type="entry name" value="Gal-bind_lectin"/>
    <property type="match status" value="1"/>
</dbReference>
<evidence type="ECO:0000256" key="12">
    <source>
        <dbReference type="ARBA" id="ARBA00022968"/>
    </source>
</evidence>
<keyword evidence="6" id="KW-0328">Glycosyltransferase</keyword>
<evidence type="ECO:0000256" key="19">
    <source>
        <dbReference type="SAM" id="MobiDB-lite"/>
    </source>
</evidence>
<comment type="similarity">
    <text evidence="5">Belongs to the glycosyltransferase 31 family.</text>
</comment>
<feature type="compositionally biased region" description="Polar residues" evidence="19">
    <location>
        <begin position="480"/>
        <end position="491"/>
    </location>
</feature>
<proteinExistence type="inferred from homology"/>
<evidence type="ECO:0000313" key="21">
    <source>
        <dbReference type="EMBL" id="KAL3829311.1"/>
    </source>
</evidence>
<evidence type="ECO:0000256" key="18">
    <source>
        <dbReference type="ARBA" id="ARBA00023242"/>
    </source>
</evidence>
<comment type="caution">
    <text evidence="21">The sequence shown here is derived from an EMBL/GenBank/DDBJ whole genome shotgun (WGS) entry which is preliminary data.</text>
</comment>
<evidence type="ECO:0000313" key="22">
    <source>
        <dbReference type="Proteomes" id="UP001634393"/>
    </source>
</evidence>
<gene>
    <name evidence="21" type="ORF">ACJIZ3_018113</name>
</gene>
<accession>A0ABD3SXE5</accession>
<dbReference type="InterPro" id="IPR013320">
    <property type="entry name" value="ConA-like_dom_sf"/>
</dbReference>
<evidence type="ECO:0000256" key="3">
    <source>
        <dbReference type="ARBA" id="ARBA00004323"/>
    </source>
</evidence>
<evidence type="ECO:0000256" key="8">
    <source>
        <dbReference type="ARBA" id="ARBA00022692"/>
    </source>
</evidence>
<keyword evidence="10" id="KW-0863">Zinc-finger</keyword>
<feature type="region of interest" description="Disordered" evidence="19">
    <location>
        <begin position="430"/>
        <end position="496"/>
    </location>
</feature>
<dbReference type="InterPro" id="IPR025525">
    <property type="entry name" value="hAT-like_transposase_RNase-H"/>
</dbReference>
<evidence type="ECO:0000256" key="13">
    <source>
        <dbReference type="ARBA" id="ARBA00022989"/>
    </source>
</evidence>
<dbReference type="PANTHER" id="PTHR46481:SF10">
    <property type="entry name" value="ZINC FINGER BED DOMAIN-CONTAINING PROTEIN 39"/>
    <property type="match status" value="1"/>
</dbReference>
<keyword evidence="22" id="KW-1185">Reference proteome</keyword>
<dbReference type="InterPro" id="IPR001079">
    <property type="entry name" value="Galectin_CRD"/>
</dbReference>
<keyword evidence="12" id="KW-0735">Signal-anchor</keyword>
<keyword evidence="8" id="KW-0812">Transmembrane</keyword>
<dbReference type="GO" id="GO:0005634">
    <property type="term" value="C:nucleus"/>
    <property type="evidence" value="ECO:0007669"/>
    <property type="project" value="UniProtKB-SubCell"/>
</dbReference>
<dbReference type="PROSITE" id="PS51304">
    <property type="entry name" value="GALECTIN"/>
    <property type="match status" value="1"/>
</dbReference>
<evidence type="ECO:0000256" key="2">
    <source>
        <dbReference type="ARBA" id="ARBA00004123"/>
    </source>
</evidence>
<dbReference type="InterPro" id="IPR012337">
    <property type="entry name" value="RNaseH-like_sf"/>
</dbReference>
<evidence type="ECO:0000256" key="1">
    <source>
        <dbReference type="ARBA" id="ARBA00001936"/>
    </source>
</evidence>
<keyword evidence="13" id="KW-1133">Transmembrane helix</keyword>
<feature type="domain" description="Galectin" evidence="20">
    <location>
        <begin position="1133"/>
        <end position="1325"/>
    </location>
</feature>
<dbReference type="Pfam" id="PF01762">
    <property type="entry name" value="Galactosyl_T"/>
    <property type="match status" value="1"/>
</dbReference>
<dbReference type="Gene3D" id="3.90.550.50">
    <property type="match status" value="1"/>
</dbReference>
<evidence type="ECO:0000256" key="11">
    <source>
        <dbReference type="ARBA" id="ARBA00022833"/>
    </source>
</evidence>
<evidence type="ECO:0000256" key="14">
    <source>
        <dbReference type="ARBA" id="ARBA00023034"/>
    </source>
</evidence>
<dbReference type="CDD" id="cd00070">
    <property type="entry name" value="GLECT"/>
    <property type="match status" value="1"/>
</dbReference>
<reference evidence="21 22" key="1">
    <citation type="submission" date="2024-12" db="EMBL/GenBank/DDBJ databases">
        <title>The unique morphological basis and parallel evolutionary history of personate flowers in Penstemon.</title>
        <authorList>
            <person name="Depatie T.H."/>
            <person name="Wessinger C.A."/>
        </authorList>
    </citation>
    <scope>NUCLEOTIDE SEQUENCE [LARGE SCALE GENOMIC DNA]</scope>
    <source>
        <strain evidence="21">WTNN_2</strain>
        <tissue evidence="21">Leaf</tissue>
    </source>
</reference>
<evidence type="ECO:0000256" key="15">
    <source>
        <dbReference type="ARBA" id="ARBA00023125"/>
    </source>
</evidence>
<keyword evidence="17" id="KW-0464">Manganese</keyword>
<evidence type="ECO:0000256" key="6">
    <source>
        <dbReference type="ARBA" id="ARBA00022676"/>
    </source>
</evidence>
<evidence type="ECO:0000256" key="7">
    <source>
        <dbReference type="ARBA" id="ARBA00022679"/>
    </source>
</evidence>
<evidence type="ECO:0000256" key="5">
    <source>
        <dbReference type="ARBA" id="ARBA00008661"/>
    </source>
</evidence>
<comment type="cofactor">
    <cofactor evidence="1">
        <name>Mn(2+)</name>
        <dbReference type="ChEBI" id="CHEBI:29035"/>
    </cofactor>
</comment>
<evidence type="ECO:0000256" key="9">
    <source>
        <dbReference type="ARBA" id="ARBA00022723"/>
    </source>
</evidence>
<feature type="region of interest" description="Disordered" evidence="19">
    <location>
        <begin position="998"/>
        <end position="1020"/>
    </location>
</feature>
<evidence type="ECO:0000256" key="16">
    <source>
        <dbReference type="ARBA" id="ARBA00023136"/>
    </source>
</evidence>
<dbReference type="Pfam" id="PF14372">
    <property type="entry name" value="hAT-like_RNase-H"/>
    <property type="match status" value="1"/>
</dbReference>
<dbReference type="SUPFAM" id="SSF49899">
    <property type="entry name" value="Concanavalin A-like lectins/glucanases"/>
    <property type="match status" value="1"/>
</dbReference>
<keyword evidence="11" id="KW-0862">Zinc</keyword>
<protein>
    <recommendedName>
        <fullName evidence="20">Galectin domain-containing protein</fullName>
    </recommendedName>
</protein>
<organism evidence="21 22">
    <name type="scientific">Penstemon smallii</name>
    <dbReference type="NCBI Taxonomy" id="265156"/>
    <lineage>
        <taxon>Eukaryota</taxon>
        <taxon>Viridiplantae</taxon>
        <taxon>Streptophyta</taxon>
        <taxon>Embryophyta</taxon>
        <taxon>Tracheophyta</taxon>
        <taxon>Spermatophyta</taxon>
        <taxon>Magnoliopsida</taxon>
        <taxon>eudicotyledons</taxon>
        <taxon>Gunneridae</taxon>
        <taxon>Pentapetalae</taxon>
        <taxon>asterids</taxon>
        <taxon>lamiids</taxon>
        <taxon>Lamiales</taxon>
        <taxon>Plantaginaceae</taxon>
        <taxon>Cheloneae</taxon>
        <taxon>Penstemon</taxon>
    </lineage>
</organism>
<dbReference type="InterPro" id="IPR002659">
    <property type="entry name" value="Glyco_trans_31"/>
</dbReference>
<dbReference type="GO" id="GO:0008378">
    <property type="term" value="F:galactosyltransferase activity"/>
    <property type="evidence" value="ECO:0007669"/>
    <property type="project" value="UniProtKB-ARBA"/>
</dbReference>
<keyword evidence="16" id="KW-0472">Membrane</keyword>
<evidence type="ECO:0000256" key="4">
    <source>
        <dbReference type="ARBA" id="ARBA00004922"/>
    </source>
</evidence>
<keyword evidence="14" id="KW-0333">Golgi apparatus</keyword>
<dbReference type="GO" id="GO:0000139">
    <property type="term" value="C:Golgi membrane"/>
    <property type="evidence" value="ECO:0007669"/>
    <property type="project" value="UniProtKB-SubCell"/>
</dbReference>
<name>A0ABD3SXE5_9LAMI</name>
<dbReference type="PANTHER" id="PTHR46481">
    <property type="entry name" value="ZINC FINGER BED DOMAIN-CONTAINING PROTEIN 4"/>
    <property type="match status" value="1"/>
</dbReference>
<dbReference type="EMBL" id="JBJXBP010000005">
    <property type="protein sequence ID" value="KAL3829311.1"/>
    <property type="molecule type" value="Genomic_DNA"/>
</dbReference>
<keyword evidence="18" id="KW-0539">Nucleus</keyword>